<dbReference type="Pfam" id="PF00707">
    <property type="entry name" value="IF3_C"/>
    <property type="match status" value="1"/>
</dbReference>
<feature type="region of interest" description="Disordered" evidence="4">
    <location>
        <begin position="1"/>
        <end position="307"/>
    </location>
</feature>
<feature type="compositionally biased region" description="Pro residues" evidence="4">
    <location>
        <begin position="67"/>
        <end position="133"/>
    </location>
</feature>
<feature type="compositionally biased region" description="Basic and acidic residues" evidence="4">
    <location>
        <begin position="269"/>
        <end position="280"/>
    </location>
</feature>
<organism evidence="7">
    <name type="scientific">Chromera velia CCMP2878</name>
    <dbReference type="NCBI Taxonomy" id="1169474"/>
    <lineage>
        <taxon>Eukaryota</taxon>
        <taxon>Sar</taxon>
        <taxon>Alveolata</taxon>
        <taxon>Colpodellida</taxon>
        <taxon>Chromeraceae</taxon>
        <taxon>Chromera</taxon>
    </lineage>
</organism>
<evidence type="ECO:0000256" key="4">
    <source>
        <dbReference type="SAM" id="MobiDB-lite"/>
    </source>
</evidence>
<evidence type="ECO:0000256" key="3">
    <source>
        <dbReference type="ARBA" id="ARBA00022917"/>
    </source>
</evidence>
<dbReference type="InterPro" id="IPR019815">
    <property type="entry name" value="Translation_initiation_fac_3_C"/>
</dbReference>
<reference evidence="7" key="1">
    <citation type="submission" date="2014-11" db="EMBL/GenBank/DDBJ databases">
        <authorList>
            <person name="Otto D Thomas"/>
            <person name="Naeem Raeece"/>
        </authorList>
    </citation>
    <scope>NUCLEOTIDE SEQUENCE</scope>
</reference>
<dbReference type="VEuPathDB" id="CryptoDB:Cvel_25809"/>
<comment type="similarity">
    <text evidence="1">Belongs to the IF-3 family.</text>
</comment>
<keyword evidence="3" id="KW-0648">Protein biosynthesis</keyword>
<feature type="domain" description="Translation initiation factor 3 N-terminal" evidence="6">
    <location>
        <begin position="310"/>
        <end position="382"/>
    </location>
</feature>
<dbReference type="PANTHER" id="PTHR10938:SF0">
    <property type="entry name" value="TRANSLATION INITIATION FACTOR IF-3, MITOCHONDRIAL"/>
    <property type="match status" value="1"/>
</dbReference>
<dbReference type="Pfam" id="PF05198">
    <property type="entry name" value="IF3_N"/>
    <property type="match status" value="1"/>
</dbReference>
<evidence type="ECO:0008006" key="8">
    <source>
        <dbReference type="Google" id="ProtNLM"/>
    </source>
</evidence>
<dbReference type="SUPFAM" id="SSF54364">
    <property type="entry name" value="Translation initiation factor IF3, N-terminal domain"/>
    <property type="match status" value="1"/>
</dbReference>
<dbReference type="GO" id="GO:0032790">
    <property type="term" value="P:ribosome disassembly"/>
    <property type="evidence" value="ECO:0007669"/>
    <property type="project" value="TreeGrafter"/>
</dbReference>
<evidence type="ECO:0000256" key="2">
    <source>
        <dbReference type="ARBA" id="ARBA00022540"/>
    </source>
</evidence>
<protein>
    <recommendedName>
        <fullName evidence="8">Translation initiation factor IF-3</fullName>
    </recommendedName>
</protein>
<dbReference type="InterPro" id="IPR036787">
    <property type="entry name" value="T_IF-3_N_sf"/>
</dbReference>
<feature type="compositionally biased region" description="Pro residues" evidence="4">
    <location>
        <begin position="146"/>
        <end position="222"/>
    </location>
</feature>
<dbReference type="NCBIfam" id="TIGR00168">
    <property type="entry name" value="infC"/>
    <property type="match status" value="1"/>
</dbReference>
<proteinExistence type="inferred from homology"/>
<name>A0A0G4HBH8_9ALVE</name>
<evidence type="ECO:0000313" key="7">
    <source>
        <dbReference type="EMBL" id="CEM41120.1"/>
    </source>
</evidence>
<feature type="compositionally biased region" description="Acidic residues" evidence="4">
    <location>
        <begin position="281"/>
        <end position="293"/>
    </location>
</feature>
<dbReference type="SUPFAM" id="SSF55200">
    <property type="entry name" value="Translation initiation factor IF3, C-terminal domain"/>
    <property type="match status" value="1"/>
</dbReference>
<dbReference type="EMBL" id="CDMZ01002175">
    <property type="protein sequence ID" value="CEM41120.1"/>
    <property type="molecule type" value="Genomic_DNA"/>
</dbReference>
<accession>A0A0G4HBH8</accession>
<keyword evidence="2" id="KW-0396">Initiation factor</keyword>
<dbReference type="Gene3D" id="3.30.110.10">
    <property type="entry name" value="Translation initiation factor 3 (IF-3), C-terminal domain"/>
    <property type="match status" value="1"/>
</dbReference>
<dbReference type="InterPro" id="IPR019814">
    <property type="entry name" value="Translation_initiation_fac_3_N"/>
</dbReference>
<dbReference type="Gene3D" id="3.10.20.80">
    <property type="entry name" value="Translation initiation factor 3 (IF-3), N-terminal domain"/>
    <property type="match status" value="1"/>
</dbReference>
<gene>
    <name evidence="7" type="ORF">Cvel_25809</name>
</gene>
<dbReference type="GO" id="GO:0005737">
    <property type="term" value="C:cytoplasm"/>
    <property type="evidence" value="ECO:0007669"/>
    <property type="project" value="UniProtKB-ARBA"/>
</dbReference>
<dbReference type="InterPro" id="IPR001288">
    <property type="entry name" value="Translation_initiation_fac_3"/>
</dbReference>
<evidence type="ECO:0000256" key="1">
    <source>
        <dbReference type="ARBA" id="ARBA00005439"/>
    </source>
</evidence>
<dbReference type="GO" id="GO:0043022">
    <property type="term" value="F:ribosome binding"/>
    <property type="evidence" value="ECO:0007669"/>
    <property type="project" value="TreeGrafter"/>
</dbReference>
<evidence type="ECO:0000259" key="5">
    <source>
        <dbReference type="Pfam" id="PF00707"/>
    </source>
</evidence>
<dbReference type="InterPro" id="IPR036788">
    <property type="entry name" value="T_IF-3_C_sf"/>
</dbReference>
<feature type="compositionally biased region" description="Gly residues" evidence="4">
    <location>
        <begin position="223"/>
        <end position="239"/>
    </location>
</feature>
<sequence>MQNNWDDRGAPGGNGRGGSTQAPEAPEANGRPFPPPPPNAYQGYGGGGGGPPMRPPPPRPGYGGPRPGMPPPPGYPPPRPGGPPPPRPNGSYPPPPGYPPPPPGYPPPPPGYPPPRPGMPPPRPGMGMPPPGPGAYQSPRGGYVQAPPPGRGYPPPPPGPRGYAPPRPGFPPPPPGMRPGFPPPPPGAPGLRPPPGYGPRPGFPPPPPGYGPRPGMRPPRPGMGPGGRMPMGGARGPGRGMTVDPRRAPGARGRGGRGRDDDINLGGFDLREKTNQWAREEAEEAELEEEEEEQRANAPKGRYKQAQARVNDEIDAYEVRVVNSDGENLGVMTTEDALELADEQGLDLVEVVKASEESPAAVCKIVDFKLWRREQNDKLREQAAKQKQKKGGGMKEMRLSAKISSGDVAVKCKKMKKWLTAKNSVRVIVELKGREKAASKDIAQERLNDVLEAVKAEGKLEGNAKFDERGNLGALIVPQKGK</sequence>
<dbReference type="PANTHER" id="PTHR10938">
    <property type="entry name" value="TRANSLATION INITIATION FACTOR IF-3"/>
    <property type="match status" value="1"/>
</dbReference>
<dbReference type="GO" id="GO:0003743">
    <property type="term" value="F:translation initiation factor activity"/>
    <property type="evidence" value="ECO:0007669"/>
    <property type="project" value="UniProtKB-KW"/>
</dbReference>
<dbReference type="AlphaFoldDB" id="A0A0G4HBH8"/>
<feature type="domain" description="Translation initiation factor 3 C-terminal" evidence="5">
    <location>
        <begin position="394"/>
        <end position="469"/>
    </location>
</feature>
<evidence type="ECO:0000259" key="6">
    <source>
        <dbReference type="Pfam" id="PF05198"/>
    </source>
</evidence>